<evidence type="ECO:0000313" key="2">
    <source>
        <dbReference type="EMBL" id="KAJ6635241.1"/>
    </source>
</evidence>
<proteinExistence type="predicted"/>
<feature type="non-terminal residue" evidence="2">
    <location>
        <position position="50"/>
    </location>
</feature>
<dbReference type="EMBL" id="WJQU01000004">
    <property type="protein sequence ID" value="KAJ6635173.1"/>
    <property type="molecule type" value="Genomic_DNA"/>
</dbReference>
<evidence type="ECO:0000313" key="1">
    <source>
        <dbReference type="EMBL" id="KAJ6635173.1"/>
    </source>
</evidence>
<protein>
    <submittedName>
        <fullName evidence="2">Uncharacterized protein</fullName>
    </submittedName>
</protein>
<accession>A0A9Q0MNX5</accession>
<organism evidence="2 3">
    <name type="scientific">Pseudolycoriella hygida</name>
    <dbReference type="NCBI Taxonomy" id="35572"/>
    <lineage>
        <taxon>Eukaryota</taxon>
        <taxon>Metazoa</taxon>
        <taxon>Ecdysozoa</taxon>
        <taxon>Arthropoda</taxon>
        <taxon>Hexapoda</taxon>
        <taxon>Insecta</taxon>
        <taxon>Pterygota</taxon>
        <taxon>Neoptera</taxon>
        <taxon>Endopterygota</taxon>
        <taxon>Diptera</taxon>
        <taxon>Nematocera</taxon>
        <taxon>Sciaroidea</taxon>
        <taxon>Sciaridae</taxon>
        <taxon>Pseudolycoriella</taxon>
    </lineage>
</organism>
<gene>
    <name evidence="1" type="ORF">Bhyg_13757</name>
    <name evidence="2" type="ORF">Bhyg_13826</name>
</gene>
<dbReference type="AlphaFoldDB" id="A0A9Q0MNX5"/>
<sequence length="50" mass="5610">MTTASKLDKKKIVFITKYTQSASGCMISDAEVVAKINKKRQDMKRKSSTL</sequence>
<name>A0A9Q0MNX5_9DIPT</name>
<dbReference type="Proteomes" id="UP001151699">
    <property type="component" value="Chromosome C"/>
</dbReference>
<dbReference type="EMBL" id="WJQU01000004">
    <property type="protein sequence ID" value="KAJ6635241.1"/>
    <property type="molecule type" value="Genomic_DNA"/>
</dbReference>
<comment type="caution">
    <text evidence="2">The sequence shown here is derived from an EMBL/GenBank/DDBJ whole genome shotgun (WGS) entry which is preliminary data.</text>
</comment>
<evidence type="ECO:0000313" key="3">
    <source>
        <dbReference type="Proteomes" id="UP001151699"/>
    </source>
</evidence>
<reference evidence="2" key="1">
    <citation type="submission" date="2022-07" db="EMBL/GenBank/DDBJ databases">
        <authorList>
            <person name="Trinca V."/>
            <person name="Uliana J.V.C."/>
            <person name="Torres T.T."/>
            <person name="Ward R.J."/>
            <person name="Monesi N."/>
        </authorList>
    </citation>
    <scope>NUCLEOTIDE SEQUENCE</scope>
    <source>
        <strain evidence="2">HSMRA1968</strain>
        <tissue evidence="2">Whole embryos</tissue>
    </source>
</reference>
<keyword evidence="3" id="KW-1185">Reference proteome</keyword>